<sequence>MSEKVSVGQAETCDVEDGYSKLSTELNNTQRVHTMFRDIFCRSSRNKVSHINKEMTTLSTVLIESVQPPIIRPNAINDVHVASDNSYSIVRIAETGNVQEFESLVQNDPSKLTHFSSAGLCAAHSAAAHNQVAILLVIVQYDGDLNIEDRNGWTPLHYAVRHNALNAIEFLLDNGADDSRLNQQQDAPIHLAVIHNQSEALKLLLSRHPQNVNLPGERKKTPLHYAAINDNIEAARILTDNHARLCLRNDVGTYPIHEAALNSSNRVFHHLCEIAKVNSYGIVNLLNYCDAENHRPLHSSVLGGNIEAVQICLEKGSKIDDQQDDFSTPVHLAASQGSIELLDLMFSWQSHLKRRVVSMTDVQGMTPLHKASMGDHVDVIQYLLDAGSDIDARDVSKRTPLILAALNSSVHAVCFLLSKNASLFYRDDSDRNLLHVTIMQNLPIDTIGTALFKRDNYRILFDQRDTDGFYPIHYASRDGLVNVLTVLIKQGAEINKKTNQRQSSLHLAAQYGRYNTCRQLLDTSGFKRILNEPDQHGQTPLHLCCQNGHTRVVQLLLHKGAQFTKSFDGDTPLHEAASHGHVSTMHTILQAHTHLINSVNRLGMTPLHCAAAAGHVECVDLLLSKAAEFVTNADGETFFDLAIMKRHKDVCLAIIGHKRWNEALDLTSVKYRTPLLGLIEHLPECVPVIFDRCITRTCDNQKDKDFHLIYDFHYINWTDVTEVDGKFRRCPMLPLNMMVKFGRTNHLSHPLCETLLRQKWLTYGFPIYMLNLCFYLLFLISLSYFVITFPACNHHDSTLTLTLTKTPLHTCPNQHFVSFRQSATLPHMFCIWYIILYCFLNFVLETVQFAQEGWEYFSDMENYIQWSLYISVCVFAFPFLFDQSWHYQWVAGSIGILNAYLGLLFLLGRFDIYGIYVIMFLEIFKTLLHVLSLFSVLIVGFALTFCVIRPFNEQLNPSNPQHLFIIILKSVTMMLGEIGFDPSYSENVNEQHFSLTNLLMLLLFAIIMPILLMNLLVGLAIGDLMQIQQNAHLKRLAMQVQLHTNLERKLPSKLVQRWIKDKFVIYINRGFCNRITSIIKRWIAQPIDTKDVLDANRDSSSENELFVELYKQKTRQKDMQRQLDKITTLLRLIVQKMEINTEIELDDRSKCDQPKECMNIQKLRQAINVKNRFSRLRSFADTHN</sequence>
<dbReference type="InterPro" id="IPR036770">
    <property type="entry name" value="Ankyrin_rpt-contain_sf"/>
</dbReference>
<feature type="repeat" description="ANK" evidence="12">
    <location>
        <begin position="151"/>
        <end position="183"/>
    </location>
</feature>
<feature type="repeat" description="ANK" evidence="12">
    <location>
        <begin position="218"/>
        <end position="250"/>
    </location>
</feature>
<feature type="repeat" description="ANK" evidence="12">
    <location>
        <begin position="292"/>
        <end position="324"/>
    </location>
</feature>
<feature type="transmembrane region" description="Helical" evidence="13">
    <location>
        <begin position="927"/>
        <end position="951"/>
    </location>
</feature>
<evidence type="ECO:0000256" key="7">
    <source>
        <dbReference type="ARBA" id="ARBA00023043"/>
    </source>
</evidence>
<evidence type="ECO:0000256" key="12">
    <source>
        <dbReference type="PROSITE-ProRule" id="PRU00023"/>
    </source>
</evidence>
<dbReference type="InterPro" id="IPR052076">
    <property type="entry name" value="TRP_cation_channel"/>
</dbReference>
<keyword evidence="8" id="KW-0406">Ion transport</keyword>
<keyword evidence="3" id="KW-0716">Sensory transduction</keyword>
<dbReference type="Pfam" id="PF00023">
    <property type="entry name" value="Ank"/>
    <property type="match status" value="1"/>
</dbReference>
<comment type="caution">
    <text evidence="15">The sequence shown here is derived from an EMBL/GenBank/DDBJ whole genome shotgun (WGS) entry which is preliminary data.</text>
</comment>
<evidence type="ECO:0000256" key="2">
    <source>
        <dbReference type="ARBA" id="ARBA00022448"/>
    </source>
</evidence>
<feature type="repeat" description="ANK" evidence="12">
    <location>
        <begin position="602"/>
        <end position="634"/>
    </location>
</feature>
<keyword evidence="6 13" id="KW-1133">Transmembrane helix</keyword>
<gene>
    <name evidence="15" type="ORF">EDS130_LOCUS15595</name>
</gene>
<dbReference type="Gene3D" id="1.25.40.20">
    <property type="entry name" value="Ankyrin repeat-containing domain"/>
    <property type="match status" value="3"/>
</dbReference>
<evidence type="ECO:0000313" key="15">
    <source>
        <dbReference type="EMBL" id="CAF1015112.1"/>
    </source>
</evidence>
<dbReference type="SUPFAM" id="SSF48403">
    <property type="entry name" value="Ankyrin repeat"/>
    <property type="match status" value="2"/>
</dbReference>
<reference evidence="15" key="1">
    <citation type="submission" date="2021-02" db="EMBL/GenBank/DDBJ databases">
        <authorList>
            <person name="Nowell W R."/>
        </authorList>
    </citation>
    <scope>NUCLEOTIDE SEQUENCE</scope>
</reference>
<feature type="domain" description="Ion transport" evidence="14">
    <location>
        <begin position="774"/>
        <end position="1030"/>
    </location>
</feature>
<keyword evidence="10" id="KW-0325">Glycoprotein</keyword>
<accession>A0A814HRZ7</accession>
<keyword evidence="4 13" id="KW-0812">Transmembrane</keyword>
<evidence type="ECO:0000256" key="8">
    <source>
        <dbReference type="ARBA" id="ARBA00023065"/>
    </source>
</evidence>
<dbReference type="PANTHER" id="PTHR47143:SF1">
    <property type="entry name" value="ION_TRANS DOMAIN-CONTAINING PROTEIN"/>
    <property type="match status" value="1"/>
</dbReference>
<dbReference type="Pfam" id="PF13637">
    <property type="entry name" value="Ank_4"/>
    <property type="match status" value="1"/>
</dbReference>
<evidence type="ECO:0000256" key="1">
    <source>
        <dbReference type="ARBA" id="ARBA00004141"/>
    </source>
</evidence>
<evidence type="ECO:0000256" key="13">
    <source>
        <dbReference type="SAM" id="Phobius"/>
    </source>
</evidence>
<feature type="repeat" description="ANK" evidence="12">
    <location>
        <begin position="363"/>
        <end position="395"/>
    </location>
</feature>
<dbReference type="AlphaFoldDB" id="A0A814HRZ7"/>
<proteinExistence type="predicted"/>
<dbReference type="Pfam" id="PF12796">
    <property type="entry name" value="Ank_2"/>
    <property type="match status" value="5"/>
</dbReference>
<keyword evidence="2" id="KW-0813">Transport</keyword>
<evidence type="ECO:0000256" key="10">
    <source>
        <dbReference type="ARBA" id="ARBA00023180"/>
    </source>
</evidence>
<dbReference type="SMART" id="SM00248">
    <property type="entry name" value="ANK"/>
    <property type="match status" value="15"/>
</dbReference>
<feature type="transmembrane region" description="Helical" evidence="13">
    <location>
        <begin position="1000"/>
        <end position="1025"/>
    </location>
</feature>
<dbReference type="PROSITE" id="PS50088">
    <property type="entry name" value="ANK_REPEAT"/>
    <property type="match status" value="8"/>
</dbReference>
<evidence type="ECO:0000313" key="16">
    <source>
        <dbReference type="Proteomes" id="UP000663852"/>
    </source>
</evidence>
<comment type="subcellular location">
    <subcellularLocation>
        <location evidence="1">Membrane</location>
        <topology evidence="1">Multi-pass membrane protein</topology>
    </subcellularLocation>
</comment>
<dbReference type="PANTHER" id="PTHR47143">
    <property type="entry name" value="TRANSIENT RECEPTOR POTENTIAL CATION CHANNEL PROTEIN PAINLESS"/>
    <property type="match status" value="1"/>
</dbReference>
<dbReference type="Pfam" id="PF00520">
    <property type="entry name" value="Ion_trans"/>
    <property type="match status" value="1"/>
</dbReference>
<feature type="transmembrane region" description="Helical" evidence="13">
    <location>
        <begin position="888"/>
        <end position="907"/>
    </location>
</feature>
<feature type="repeat" description="ANK" evidence="12">
    <location>
        <begin position="467"/>
        <end position="499"/>
    </location>
</feature>
<dbReference type="OrthoDB" id="1661883at2759"/>
<dbReference type="GO" id="GO:1902495">
    <property type="term" value="C:transmembrane transporter complex"/>
    <property type="evidence" value="ECO:0007669"/>
    <property type="project" value="TreeGrafter"/>
</dbReference>
<keyword evidence="11" id="KW-0407">Ion channel</keyword>
<dbReference type="PROSITE" id="PS50297">
    <property type="entry name" value="ANK_REP_REGION"/>
    <property type="match status" value="6"/>
</dbReference>
<feature type="repeat" description="ANK" evidence="12">
    <location>
        <begin position="536"/>
        <end position="568"/>
    </location>
</feature>
<dbReference type="EMBL" id="CAJNOJ010000066">
    <property type="protein sequence ID" value="CAF1015112.1"/>
    <property type="molecule type" value="Genomic_DNA"/>
</dbReference>
<evidence type="ECO:0000256" key="6">
    <source>
        <dbReference type="ARBA" id="ARBA00022989"/>
    </source>
</evidence>
<feature type="transmembrane region" description="Helical" evidence="13">
    <location>
        <begin position="963"/>
        <end position="980"/>
    </location>
</feature>
<dbReference type="Proteomes" id="UP000663852">
    <property type="component" value="Unassembled WGS sequence"/>
</dbReference>
<keyword evidence="7 12" id="KW-0040">ANK repeat</keyword>
<dbReference type="GO" id="GO:0005216">
    <property type="term" value="F:monoatomic ion channel activity"/>
    <property type="evidence" value="ECO:0007669"/>
    <property type="project" value="InterPro"/>
</dbReference>
<feature type="transmembrane region" description="Helical" evidence="13">
    <location>
        <begin position="825"/>
        <end position="843"/>
    </location>
</feature>
<protein>
    <recommendedName>
        <fullName evidence="14">Ion transport domain-containing protein</fullName>
    </recommendedName>
</protein>
<evidence type="ECO:0000256" key="4">
    <source>
        <dbReference type="ARBA" id="ARBA00022692"/>
    </source>
</evidence>
<name>A0A814HRZ7_ADIRI</name>
<evidence type="ECO:0000259" key="14">
    <source>
        <dbReference type="Pfam" id="PF00520"/>
    </source>
</evidence>
<evidence type="ECO:0000256" key="5">
    <source>
        <dbReference type="ARBA" id="ARBA00022737"/>
    </source>
</evidence>
<keyword evidence="9 13" id="KW-0472">Membrane</keyword>
<feature type="transmembrane region" description="Helical" evidence="13">
    <location>
        <begin position="863"/>
        <end position="881"/>
    </location>
</feature>
<evidence type="ECO:0000256" key="3">
    <source>
        <dbReference type="ARBA" id="ARBA00022606"/>
    </source>
</evidence>
<dbReference type="InterPro" id="IPR005821">
    <property type="entry name" value="Ion_trans_dom"/>
</dbReference>
<dbReference type="InterPro" id="IPR002110">
    <property type="entry name" value="Ankyrin_rpt"/>
</dbReference>
<keyword evidence="5" id="KW-0677">Repeat</keyword>
<dbReference type="PRINTS" id="PR01415">
    <property type="entry name" value="ANKYRIN"/>
</dbReference>
<organism evidence="15 16">
    <name type="scientific">Adineta ricciae</name>
    <name type="common">Rotifer</name>
    <dbReference type="NCBI Taxonomy" id="249248"/>
    <lineage>
        <taxon>Eukaryota</taxon>
        <taxon>Metazoa</taxon>
        <taxon>Spiralia</taxon>
        <taxon>Gnathifera</taxon>
        <taxon>Rotifera</taxon>
        <taxon>Eurotatoria</taxon>
        <taxon>Bdelloidea</taxon>
        <taxon>Adinetida</taxon>
        <taxon>Adinetidae</taxon>
        <taxon>Adineta</taxon>
    </lineage>
</organism>
<evidence type="ECO:0000256" key="11">
    <source>
        <dbReference type="ARBA" id="ARBA00023303"/>
    </source>
</evidence>
<evidence type="ECO:0000256" key="9">
    <source>
        <dbReference type="ARBA" id="ARBA00023136"/>
    </source>
</evidence>
<feature type="repeat" description="ANK" evidence="12">
    <location>
        <begin position="568"/>
        <end position="590"/>
    </location>
</feature>
<feature type="transmembrane region" description="Helical" evidence="13">
    <location>
        <begin position="760"/>
        <end position="787"/>
    </location>
</feature>